<organism evidence="2 3">
    <name type="scientific">Pseudofrankia inefficax (strain DSM 45817 / CECT 9037 / DDB 130130 / EuI1c)</name>
    <name type="common">Frankia inefficax</name>
    <dbReference type="NCBI Taxonomy" id="298654"/>
    <lineage>
        <taxon>Bacteria</taxon>
        <taxon>Bacillati</taxon>
        <taxon>Actinomycetota</taxon>
        <taxon>Actinomycetes</taxon>
        <taxon>Frankiales</taxon>
        <taxon>Frankiaceae</taxon>
        <taxon>Pseudofrankia</taxon>
    </lineage>
</organism>
<reference evidence="2 3" key="1">
    <citation type="submission" date="2010-10" db="EMBL/GenBank/DDBJ databases">
        <title>Complete sequence of Frankia sp. EuI1c.</title>
        <authorList>
            <consortium name="US DOE Joint Genome Institute"/>
            <person name="Lucas S."/>
            <person name="Copeland A."/>
            <person name="Lapidus A."/>
            <person name="Cheng J.-F."/>
            <person name="Bruce D."/>
            <person name="Goodwin L."/>
            <person name="Pitluck S."/>
            <person name="Chertkov O."/>
            <person name="Detter J.C."/>
            <person name="Han C."/>
            <person name="Tapia R."/>
            <person name="Land M."/>
            <person name="Hauser L."/>
            <person name="Jeffries C."/>
            <person name="Kyrpides N."/>
            <person name="Ivanova N."/>
            <person name="Mikhailova N."/>
            <person name="Beauchemin N."/>
            <person name="Sen A."/>
            <person name="Sur S.A."/>
            <person name="Gtari M."/>
            <person name="Wall L."/>
            <person name="Tisa L."/>
            <person name="Woyke T."/>
        </authorList>
    </citation>
    <scope>NUCLEOTIDE SEQUENCE [LARGE SCALE GENOMIC DNA]</scope>
    <source>
        <strain evidence="3">DSM 45817 / CECT 9037 / EuI1c</strain>
    </source>
</reference>
<dbReference type="RefSeq" id="WP_013427825.1">
    <property type="nucleotide sequence ID" value="NC_014666.1"/>
</dbReference>
<dbReference type="Proteomes" id="UP000002484">
    <property type="component" value="Chromosome"/>
</dbReference>
<keyword evidence="3" id="KW-1185">Reference proteome</keyword>
<accession>E3JCC5</accession>
<sequence>MSLLGWRQWAVDREGLLRPAWTPWTPFPAGLLLWRPDGLTRAYCLRDAHATGEPPGATVGPSTVGPSTASAQPEDGARGVIPADGCVCGLYAWRDPETLAAAPIPRWTRRPIVTGAVRLGGRVIVGERGYRAEVGYPVAIHDPHGVIAPAYQVARYRDWRALVAEWRPEAPSTAA</sequence>
<evidence type="ECO:0000256" key="1">
    <source>
        <dbReference type="SAM" id="MobiDB-lite"/>
    </source>
</evidence>
<proteinExistence type="predicted"/>
<dbReference type="OrthoDB" id="3211605at2"/>
<dbReference type="EMBL" id="CP002299">
    <property type="protein sequence ID" value="ADP84714.1"/>
    <property type="molecule type" value="Genomic_DNA"/>
</dbReference>
<evidence type="ECO:0000313" key="2">
    <source>
        <dbReference type="EMBL" id="ADP84714.1"/>
    </source>
</evidence>
<name>E3JCC5_PSEI1</name>
<protein>
    <submittedName>
        <fullName evidence="2">Uncharacterized protein</fullName>
    </submittedName>
</protein>
<dbReference type="KEGG" id="fri:FraEuI1c_6745"/>
<feature type="region of interest" description="Disordered" evidence="1">
    <location>
        <begin position="52"/>
        <end position="76"/>
    </location>
</feature>
<gene>
    <name evidence="2" type="ordered locus">FraEuI1c_6745</name>
</gene>
<dbReference type="HOGENOM" id="CLU_1600304_0_0_11"/>
<dbReference type="AlphaFoldDB" id="E3JCC5"/>
<dbReference type="STRING" id="298654.FraEuI1c_6745"/>
<evidence type="ECO:0000313" key="3">
    <source>
        <dbReference type="Proteomes" id="UP000002484"/>
    </source>
</evidence>
<dbReference type="InParanoid" id="E3JCC5"/>
<feature type="compositionally biased region" description="Polar residues" evidence="1">
    <location>
        <begin position="60"/>
        <end position="71"/>
    </location>
</feature>